<evidence type="ECO:0000313" key="2">
    <source>
        <dbReference type="EMBL" id="KAJ8876699.1"/>
    </source>
</evidence>
<comment type="caution">
    <text evidence="2">The sequence shown here is derived from an EMBL/GenBank/DDBJ whole genome shotgun (WGS) entry which is preliminary data.</text>
</comment>
<proteinExistence type="predicted"/>
<organism evidence="2 3">
    <name type="scientific">Dryococelus australis</name>
    <dbReference type="NCBI Taxonomy" id="614101"/>
    <lineage>
        <taxon>Eukaryota</taxon>
        <taxon>Metazoa</taxon>
        <taxon>Ecdysozoa</taxon>
        <taxon>Arthropoda</taxon>
        <taxon>Hexapoda</taxon>
        <taxon>Insecta</taxon>
        <taxon>Pterygota</taxon>
        <taxon>Neoptera</taxon>
        <taxon>Polyneoptera</taxon>
        <taxon>Phasmatodea</taxon>
        <taxon>Verophasmatodea</taxon>
        <taxon>Anareolatae</taxon>
        <taxon>Phasmatidae</taxon>
        <taxon>Eurycanthinae</taxon>
        <taxon>Dryococelus</taxon>
    </lineage>
</organism>
<evidence type="ECO:0000256" key="1">
    <source>
        <dbReference type="SAM" id="MobiDB-lite"/>
    </source>
</evidence>
<keyword evidence="3" id="KW-1185">Reference proteome</keyword>
<name>A0ABQ9GXD4_9NEOP</name>
<gene>
    <name evidence="2" type="ORF">PR048_021146</name>
</gene>
<evidence type="ECO:0000313" key="3">
    <source>
        <dbReference type="Proteomes" id="UP001159363"/>
    </source>
</evidence>
<dbReference type="InterPro" id="IPR036397">
    <property type="entry name" value="RNaseH_sf"/>
</dbReference>
<accession>A0ABQ9GXD4</accession>
<feature type="region of interest" description="Disordered" evidence="1">
    <location>
        <begin position="622"/>
        <end position="649"/>
    </location>
</feature>
<sequence length="657" mass="73533">MEDHDDSCDNLVVSDVATLSLSGPSAPPHFHREILKFVNSGLPNRCIGCSGNGDYQLLSWPTRSPDLTPCDFFVWGYVKEAVNSRDCGGLASKSLTRLFGFDIRFSSGSRPGYRKWGTWRAKLLVEEVRRRGEKERGVSFLRTLPFHPQLHSIITFYVTLQELQAARGWIETHPGPNQDDGAGQRVFTGISRFPRPSISALLYSHLPSPSSALETSAADDGRLHRHTTNHLRNSGRIAAANTCLKARELIETMVGKLVIKAWEPRSAIRNAEKFSACKKYGRVSVVRVSFGSPRRTMPRGTQRRSASLRLGTKIAPAVINESGRRLRVEISLANNSPPARTSIRNWRLLVSRYHVACLVIEILARLLATFRPPRVGNKVAARAQRCPLITDTWVQSRVRPALIEMMYHFNVCLATSFDTGDVLYFQQFSPALIEMMYHFNVLLTFSNGYVNSAHESGGVLMFRTRTLTPHDLWRPTGSISTLWLSCRRRRARPPRQWQCWASKRGPRPGDLPCWRLGVPSGARWPRAAIAPTLYTTPPSLTTFLGGGPQTQSTPLLIDLQTEKQFNVGTRSLVVRSQRDRCTSTLVYGPYQDARTASSWYIYSNELVLNGSYQQRSMQTALPARRGRNTASSALSPTSTHSRLTSRPSSAVLRLAKS</sequence>
<reference evidence="2 3" key="1">
    <citation type="submission" date="2023-02" db="EMBL/GenBank/DDBJ databases">
        <title>LHISI_Scaffold_Assembly.</title>
        <authorList>
            <person name="Stuart O.P."/>
            <person name="Cleave R."/>
            <person name="Magrath M.J.L."/>
            <person name="Mikheyev A.S."/>
        </authorList>
    </citation>
    <scope>NUCLEOTIDE SEQUENCE [LARGE SCALE GENOMIC DNA]</scope>
    <source>
        <strain evidence="2">Daus_M_001</strain>
        <tissue evidence="2">Leg muscle</tissue>
    </source>
</reference>
<dbReference type="EMBL" id="JARBHB010000008">
    <property type="protein sequence ID" value="KAJ8876699.1"/>
    <property type="molecule type" value="Genomic_DNA"/>
</dbReference>
<protein>
    <submittedName>
        <fullName evidence="2">Uncharacterized protein</fullName>
    </submittedName>
</protein>
<dbReference type="PANTHER" id="PTHR47326">
    <property type="entry name" value="TRANSPOSABLE ELEMENT TC3 TRANSPOSASE-LIKE PROTEIN"/>
    <property type="match status" value="1"/>
</dbReference>
<feature type="compositionally biased region" description="Polar residues" evidence="1">
    <location>
        <begin position="628"/>
        <end position="648"/>
    </location>
</feature>
<dbReference type="Proteomes" id="UP001159363">
    <property type="component" value="Chromosome 7"/>
</dbReference>
<dbReference type="Gene3D" id="3.30.420.10">
    <property type="entry name" value="Ribonuclease H-like superfamily/Ribonuclease H"/>
    <property type="match status" value="1"/>
</dbReference>
<dbReference type="PANTHER" id="PTHR47326:SF1">
    <property type="entry name" value="HTH PSQ-TYPE DOMAIN-CONTAINING PROTEIN"/>
    <property type="match status" value="1"/>
</dbReference>